<accession>A0A4V2UQ64</accession>
<organism evidence="2 3">
    <name type="scientific">Faecalimonas umbilicata</name>
    <dbReference type="NCBI Taxonomy" id="1912855"/>
    <lineage>
        <taxon>Bacteria</taxon>
        <taxon>Bacillati</taxon>
        <taxon>Bacillota</taxon>
        <taxon>Clostridia</taxon>
        <taxon>Lachnospirales</taxon>
        <taxon>Lachnospiraceae</taxon>
        <taxon>Faecalimonas</taxon>
    </lineage>
</organism>
<keyword evidence="4" id="KW-1185">Reference proteome</keyword>
<gene>
    <name evidence="2" type="ORF">EDD74_10994</name>
    <name evidence="1" type="ORF">FAEUMB_29650</name>
</gene>
<dbReference type="AlphaFoldDB" id="A0A4V2UQ64"/>
<evidence type="ECO:0000313" key="2">
    <source>
        <dbReference type="EMBL" id="TCS68389.1"/>
    </source>
</evidence>
<reference evidence="2 3" key="2">
    <citation type="submission" date="2019-03" db="EMBL/GenBank/DDBJ databases">
        <title>Genomic Encyclopedia of Type Strains, Phase IV (KMG-IV): sequencing the most valuable type-strain genomes for metagenomic binning, comparative biology and taxonomic classification.</title>
        <authorList>
            <person name="Goeker M."/>
        </authorList>
    </citation>
    <scope>NUCLEOTIDE SEQUENCE [LARGE SCALE GENOMIC DNA]</scope>
    <source>
        <strain evidence="2 3">DSM 103426</strain>
    </source>
</reference>
<proteinExistence type="predicted"/>
<reference evidence="1 4" key="1">
    <citation type="journal article" date="2018" name="Int. J. Syst. Evol. Microbiol.">
        <title>Draft Genome Sequence of Faecalimonas umbilicata JCM 30896T, an Acetate-Producing Bacterium Isolated from Human Feces.</title>
        <authorList>
            <person name="Sakamoto M."/>
            <person name="Ikeyama N."/>
            <person name="Yuki M."/>
            <person name="Ohkuma M."/>
        </authorList>
    </citation>
    <scope>NUCLEOTIDE SEQUENCE [LARGE SCALE GENOMIC DNA]</scope>
    <source>
        <strain evidence="1 4">EGH7</strain>
    </source>
</reference>
<name>A0A4V2UQ64_9FIRM</name>
<dbReference type="Proteomes" id="UP000702954">
    <property type="component" value="Unassembled WGS sequence"/>
</dbReference>
<dbReference type="Proteomes" id="UP000294613">
    <property type="component" value="Unassembled WGS sequence"/>
</dbReference>
<sequence length="118" mass="14003">MFVAALTFFTYLFVGCAYPKRFACMKIVKRYLSFRELKDFIEKEKFNRFVMEDISDPFDFYYSENWFFVKEVYVPRKIVLDIIAVNKSLFSPFTVIGIITENGEAVFLAQVKKEEAVR</sequence>
<dbReference type="EMBL" id="SLZV01000009">
    <property type="protein sequence ID" value="TCS68389.1"/>
    <property type="molecule type" value="Genomic_DNA"/>
</dbReference>
<comment type="caution">
    <text evidence="2">The sequence shown here is derived from an EMBL/GenBank/DDBJ whole genome shotgun (WGS) entry which is preliminary data.</text>
</comment>
<evidence type="ECO:0000313" key="3">
    <source>
        <dbReference type="Proteomes" id="UP000294613"/>
    </source>
</evidence>
<dbReference type="EMBL" id="BHEO01000008">
    <property type="protein sequence ID" value="GBU06424.1"/>
    <property type="molecule type" value="Genomic_DNA"/>
</dbReference>
<protein>
    <submittedName>
        <fullName evidence="2">Uncharacterized protein</fullName>
    </submittedName>
</protein>
<evidence type="ECO:0000313" key="1">
    <source>
        <dbReference type="EMBL" id="GBU06424.1"/>
    </source>
</evidence>
<evidence type="ECO:0000313" key="4">
    <source>
        <dbReference type="Proteomes" id="UP000702954"/>
    </source>
</evidence>